<dbReference type="EMBL" id="CAXLJM020000077">
    <property type="protein sequence ID" value="CAL8129406.1"/>
    <property type="molecule type" value="Genomic_DNA"/>
</dbReference>
<organism evidence="12 13">
    <name type="scientific">Orchesella dallaii</name>
    <dbReference type="NCBI Taxonomy" id="48710"/>
    <lineage>
        <taxon>Eukaryota</taxon>
        <taxon>Metazoa</taxon>
        <taxon>Ecdysozoa</taxon>
        <taxon>Arthropoda</taxon>
        <taxon>Hexapoda</taxon>
        <taxon>Collembola</taxon>
        <taxon>Entomobryomorpha</taxon>
        <taxon>Entomobryoidea</taxon>
        <taxon>Orchesellidae</taxon>
        <taxon>Orchesellinae</taxon>
        <taxon>Orchesella</taxon>
    </lineage>
</organism>
<comment type="subcellular location">
    <subcellularLocation>
        <location evidence="1">Cell membrane</location>
        <topology evidence="1">Multi-pass membrane protein</topology>
    </subcellularLocation>
</comment>
<feature type="transmembrane region" description="Helical" evidence="8">
    <location>
        <begin position="175"/>
        <end position="194"/>
    </location>
</feature>
<feature type="domain" description="Concentrative nucleoside transporter C-terminal" evidence="10">
    <location>
        <begin position="409"/>
        <end position="613"/>
    </location>
</feature>
<comment type="similarity">
    <text evidence="2">Belongs to the concentrative nucleoside transporter (CNT) (TC 2.A.41) family.</text>
</comment>
<evidence type="ECO:0008006" key="14">
    <source>
        <dbReference type="Google" id="ProtNLM"/>
    </source>
</evidence>
<proteinExistence type="inferred from homology"/>
<feature type="transmembrane region" description="Helical" evidence="8">
    <location>
        <begin position="380"/>
        <end position="402"/>
    </location>
</feature>
<gene>
    <name evidence="12" type="ORF">ODALV1_LOCUS23154</name>
</gene>
<evidence type="ECO:0000256" key="2">
    <source>
        <dbReference type="ARBA" id="ARBA00009033"/>
    </source>
</evidence>
<feature type="transmembrane region" description="Helical" evidence="8">
    <location>
        <begin position="125"/>
        <end position="144"/>
    </location>
</feature>
<dbReference type="InterPro" id="IPR011642">
    <property type="entry name" value="Gate_dom"/>
</dbReference>
<feature type="domain" description="Concentrative nucleoside transporter N-terminal" evidence="9">
    <location>
        <begin position="205"/>
        <end position="277"/>
    </location>
</feature>
<evidence type="ECO:0000259" key="9">
    <source>
        <dbReference type="Pfam" id="PF01773"/>
    </source>
</evidence>
<evidence type="ECO:0000256" key="4">
    <source>
        <dbReference type="ARBA" id="ARBA00022692"/>
    </source>
</evidence>
<feature type="transmembrane region" description="Helical" evidence="8">
    <location>
        <begin position="470"/>
        <end position="497"/>
    </location>
</feature>
<keyword evidence="3" id="KW-1003">Cell membrane</keyword>
<evidence type="ECO:0000256" key="7">
    <source>
        <dbReference type="SAM" id="MobiDB-lite"/>
    </source>
</evidence>
<comment type="caution">
    <text evidence="12">The sequence shown here is derived from an EMBL/GenBank/DDBJ whole genome shotgun (WGS) entry which is preliminary data.</text>
</comment>
<reference evidence="12 13" key="1">
    <citation type="submission" date="2024-08" db="EMBL/GenBank/DDBJ databases">
        <authorList>
            <person name="Cucini C."/>
            <person name="Frati F."/>
        </authorList>
    </citation>
    <scope>NUCLEOTIDE SEQUENCE [LARGE SCALE GENOMIC DNA]</scope>
</reference>
<feature type="transmembrane region" description="Helical" evidence="8">
    <location>
        <begin position="304"/>
        <end position="325"/>
    </location>
</feature>
<dbReference type="Pfam" id="PF01773">
    <property type="entry name" value="Nucleos_tra2_N"/>
    <property type="match status" value="1"/>
</dbReference>
<feature type="region of interest" description="Disordered" evidence="7">
    <location>
        <begin position="1"/>
        <end position="39"/>
    </location>
</feature>
<feature type="domain" description="Nucleoside transporter/FeoB GTPase Gate" evidence="11">
    <location>
        <begin position="309"/>
        <end position="403"/>
    </location>
</feature>
<dbReference type="Pfam" id="PF07670">
    <property type="entry name" value="Gate"/>
    <property type="match status" value="1"/>
</dbReference>
<evidence type="ECO:0000256" key="5">
    <source>
        <dbReference type="ARBA" id="ARBA00022989"/>
    </source>
</evidence>
<dbReference type="PANTHER" id="PTHR10590:SF4">
    <property type="entry name" value="SOLUTE CARRIER FAMILY 28 MEMBER 3"/>
    <property type="match status" value="1"/>
</dbReference>
<dbReference type="InterPro" id="IPR011657">
    <property type="entry name" value="CNT_C_dom"/>
</dbReference>
<evidence type="ECO:0000259" key="11">
    <source>
        <dbReference type="Pfam" id="PF07670"/>
    </source>
</evidence>
<feature type="transmembrane region" description="Helical" evidence="8">
    <location>
        <begin position="91"/>
        <end position="110"/>
    </location>
</feature>
<evidence type="ECO:0000259" key="10">
    <source>
        <dbReference type="Pfam" id="PF07662"/>
    </source>
</evidence>
<evidence type="ECO:0000256" key="3">
    <source>
        <dbReference type="ARBA" id="ARBA00022475"/>
    </source>
</evidence>
<evidence type="ECO:0000313" key="13">
    <source>
        <dbReference type="Proteomes" id="UP001642540"/>
    </source>
</evidence>
<dbReference type="Pfam" id="PF07662">
    <property type="entry name" value="Nucleos_tra2_C"/>
    <property type="match status" value="1"/>
</dbReference>
<dbReference type="PANTHER" id="PTHR10590">
    <property type="entry name" value="SODIUM/NUCLEOSIDE COTRANSPORTER"/>
    <property type="match status" value="1"/>
</dbReference>
<keyword evidence="5 8" id="KW-1133">Transmembrane helix</keyword>
<feature type="transmembrane region" description="Helical" evidence="8">
    <location>
        <begin position="200"/>
        <end position="216"/>
    </location>
</feature>
<feature type="transmembrane region" description="Helical" evidence="8">
    <location>
        <begin position="593"/>
        <end position="616"/>
    </location>
</feature>
<feature type="transmembrane region" description="Helical" evidence="8">
    <location>
        <begin position="228"/>
        <end position="245"/>
    </location>
</feature>
<evidence type="ECO:0000256" key="8">
    <source>
        <dbReference type="SAM" id="Phobius"/>
    </source>
</evidence>
<dbReference type="Proteomes" id="UP001642540">
    <property type="component" value="Unassembled WGS sequence"/>
</dbReference>
<keyword evidence="6 8" id="KW-0472">Membrane</keyword>
<name>A0ABP1RK50_9HEXA</name>
<dbReference type="InterPro" id="IPR008276">
    <property type="entry name" value="C_nuclsd_transpt"/>
</dbReference>
<dbReference type="InterPro" id="IPR002668">
    <property type="entry name" value="CNT_N_dom"/>
</dbReference>
<evidence type="ECO:0000256" key="1">
    <source>
        <dbReference type="ARBA" id="ARBA00004651"/>
    </source>
</evidence>
<accession>A0ABP1RK50</accession>
<keyword evidence="13" id="KW-1185">Reference proteome</keyword>
<evidence type="ECO:0000256" key="6">
    <source>
        <dbReference type="ARBA" id="ARBA00023136"/>
    </source>
</evidence>
<protein>
    <recommendedName>
        <fullName evidence="14">Sodium/nucleoside cotransporter</fullName>
    </recommendedName>
</protein>
<keyword evidence="4 8" id="KW-0812">Transmembrane</keyword>
<evidence type="ECO:0000313" key="12">
    <source>
        <dbReference type="EMBL" id="CAL8129406.1"/>
    </source>
</evidence>
<sequence>MANRHRTSSGADNPGFELDEKGKNPNDYGSIRQRPKKVSVAIPEGEDDQEIKFEDLPFDPNSMNIVARIYNGIRMALYNLVSTNKSLVKKLMLALIFILYNAYFITAILYKERNDLPWEWCDGHGLLIILTALTYWGLLYYHVIKPYFGKAINNAVLKPINGTVTKVFKPWPARLIAVILVVGAIVAFVVTDAWDQPRRLVSAGGVIVVLLLGLLLSQNPARVMWRQVFGGMLIQFVFGLLILRWEGGREFLDCVSLKVTTFLDFSNEGSSFVYGYLASGSALVGNGTTFRDLVGETIAFDPLFAFQGLSVIYFFSFFVGLLYHLGIMTWIVMKVGWLLQVFLGTTAAESMNAAANIFLGQTEAPILVKPFLNDMTKSELHAVMTGGFSTIAGTVMAAYISFGVAASSLLTASLMAAPAALAMSKLICPETQVTKTSAKDIAAMNTKSSGNALDAAAQGASQGFVLIGNILASLIAVIAFVAFLNSIIAWFGILVGLEELSFEKILGKVFIPIAFILGVDTENIEDVAVLLGLKTVVNEFVAYQRLTQMDLTERSRRIAEYALCSFANFSSVGIQLGGMSTLAPRRRGDFSNVVWSALLSGTLATLMNACVAGTLLSV</sequence>